<evidence type="ECO:0000313" key="2">
    <source>
        <dbReference type="EMBL" id="KAJ8888396.1"/>
    </source>
</evidence>
<protein>
    <submittedName>
        <fullName evidence="2">Uncharacterized protein</fullName>
    </submittedName>
</protein>
<evidence type="ECO:0000313" key="3">
    <source>
        <dbReference type="Proteomes" id="UP001159363"/>
    </source>
</evidence>
<keyword evidence="3" id="KW-1185">Reference proteome</keyword>
<feature type="compositionally biased region" description="Basic and acidic residues" evidence="1">
    <location>
        <begin position="295"/>
        <end position="304"/>
    </location>
</feature>
<feature type="region of interest" description="Disordered" evidence="1">
    <location>
        <begin position="281"/>
        <end position="304"/>
    </location>
</feature>
<reference evidence="2 3" key="1">
    <citation type="submission" date="2023-02" db="EMBL/GenBank/DDBJ databases">
        <title>LHISI_Scaffold_Assembly.</title>
        <authorList>
            <person name="Stuart O.P."/>
            <person name="Cleave R."/>
            <person name="Magrath M.J.L."/>
            <person name="Mikheyev A.S."/>
        </authorList>
    </citation>
    <scope>NUCLEOTIDE SEQUENCE [LARGE SCALE GENOMIC DNA]</scope>
    <source>
        <strain evidence="2">Daus_M_001</strain>
        <tissue evidence="2">Leg muscle</tissue>
    </source>
</reference>
<dbReference type="EMBL" id="JARBHB010000003">
    <property type="protein sequence ID" value="KAJ8888396.1"/>
    <property type="molecule type" value="Genomic_DNA"/>
</dbReference>
<comment type="caution">
    <text evidence="2">The sequence shown here is derived from an EMBL/GenBank/DDBJ whole genome shotgun (WGS) entry which is preliminary data.</text>
</comment>
<evidence type="ECO:0000256" key="1">
    <source>
        <dbReference type="SAM" id="MobiDB-lite"/>
    </source>
</evidence>
<gene>
    <name evidence="2" type="ORF">PR048_007886</name>
</gene>
<dbReference type="Proteomes" id="UP001159363">
    <property type="component" value="Chromosome 3"/>
</dbReference>
<name>A0ABQ9HWC9_9NEOP</name>
<sequence>MVSVPPGRGHDGVVVRLLSSTKGEPGSIPGRVTLPDFRKWESLWTMPMVGGFSRGSPVSLALAFRRCSIIALFHLNKLSRPHKMANFAHRVDVRHATIAEITNHIPCCTCVNPRKPERFRMQLSELFAVRGSGIAACRALTSHLGDPGPHSRRCISIPYFRTWGPYRTVSLVGVFSWGSPASAALAFRHYPMLNSLHPPRLSRLSFSSPISLSLDEIVAYTTNCNRARQQNGVTGEQNGWSAVRQSATQPIVSLPQPAVASHKQRPLPQIEAVQDKLKSYNLGPFRPASTNSQSQHRELGVQQA</sequence>
<organism evidence="2 3">
    <name type="scientific">Dryococelus australis</name>
    <dbReference type="NCBI Taxonomy" id="614101"/>
    <lineage>
        <taxon>Eukaryota</taxon>
        <taxon>Metazoa</taxon>
        <taxon>Ecdysozoa</taxon>
        <taxon>Arthropoda</taxon>
        <taxon>Hexapoda</taxon>
        <taxon>Insecta</taxon>
        <taxon>Pterygota</taxon>
        <taxon>Neoptera</taxon>
        <taxon>Polyneoptera</taxon>
        <taxon>Phasmatodea</taxon>
        <taxon>Verophasmatodea</taxon>
        <taxon>Anareolatae</taxon>
        <taxon>Phasmatidae</taxon>
        <taxon>Eurycanthinae</taxon>
        <taxon>Dryococelus</taxon>
    </lineage>
</organism>
<accession>A0ABQ9HWC9</accession>
<proteinExistence type="predicted"/>